<name>A0AAD5TXN5_9FUNG</name>
<gene>
    <name evidence="2" type="ORF">HK099_000580</name>
</gene>
<evidence type="ECO:0000256" key="1">
    <source>
        <dbReference type="SAM" id="MobiDB-lite"/>
    </source>
</evidence>
<accession>A0AAD5TXN5</accession>
<comment type="caution">
    <text evidence="2">The sequence shown here is derived from an EMBL/GenBank/DDBJ whole genome shotgun (WGS) entry which is preliminary data.</text>
</comment>
<feature type="region of interest" description="Disordered" evidence="1">
    <location>
        <begin position="98"/>
        <end position="123"/>
    </location>
</feature>
<dbReference type="AlphaFoldDB" id="A0AAD5TXN5"/>
<sequence>MQSHQSQKTKEMIYRIITRTLPKYKVAYHENIDVITEAWNLLHEVIVPSVPLQKNEKLTSKKIVKFIKFSYKKNKEKIEYDHTNENFLSDAEAGSMEELFEDESSSPRKSSSDISLSEDDDNDMDADEEEFFFEPFEDFDELQQKNKKSNDDKYTENSNFNNSNKNLYFFNDTLTSAYSIFNKLENFKDDNYFTRFKVFINLLRLPEPALASKKSSLN</sequence>
<dbReference type="Proteomes" id="UP001211065">
    <property type="component" value="Unassembled WGS sequence"/>
</dbReference>
<evidence type="ECO:0000313" key="3">
    <source>
        <dbReference type="Proteomes" id="UP001211065"/>
    </source>
</evidence>
<keyword evidence="3" id="KW-1185">Reference proteome</keyword>
<proteinExistence type="predicted"/>
<reference evidence="2" key="1">
    <citation type="submission" date="2020-05" db="EMBL/GenBank/DDBJ databases">
        <title>Phylogenomic resolution of chytrid fungi.</title>
        <authorList>
            <person name="Stajich J.E."/>
            <person name="Amses K."/>
            <person name="Simmons R."/>
            <person name="Seto K."/>
            <person name="Myers J."/>
            <person name="Bonds A."/>
            <person name="Quandt C.A."/>
            <person name="Barry K."/>
            <person name="Liu P."/>
            <person name="Grigoriev I."/>
            <person name="Longcore J.E."/>
            <person name="James T.Y."/>
        </authorList>
    </citation>
    <scope>NUCLEOTIDE SEQUENCE</scope>
    <source>
        <strain evidence="2">JEL0476</strain>
    </source>
</reference>
<dbReference type="EMBL" id="JADGJW010001137">
    <property type="protein sequence ID" value="KAJ3206243.1"/>
    <property type="molecule type" value="Genomic_DNA"/>
</dbReference>
<evidence type="ECO:0000313" key="2">
    <source>
        <dbReference type="EMBL" id="KAJ3206243.1"/>
    </source>
</evidence>
<organism evidence="2 3">
    <name type="scientific">Clydaea vesicula</name>
    <dbReference type="NCBI Taxonomy" id="447962"/>
    <lineage>
        <taxon>Eukaryota</taxon>
        <taxon>Fungi</taxon>
        <taxon>Fungi incertae sedis</taxon>
        <taxon>Chytridiomycota</taxon>
        <taxon>Chytridiomycota incertae sedis</taxon>
        <taxon>Chytridiomycetes</taxon>
        <taxon>Lobulomycetales</taxon>
        <taxon>Lobulomycetaceae</taxon>
        <taxon>Clydaea</taxon>
    </lineage>
</organism>
<protein>
    <submittedName>
        <fullName evidence="2">Uncharacterized protein</fullName>
    </submittedName>
</protein>
<feature type="non-terminal residue" evidence="2">
    <location>
        <position position="1"/>
    </location>
</feature>